<evidence type="ECO:0000313" key="10">
    <source>
        <dbReference type="Proteomes" id="UP001324634"/>
    </source>
</evidence>
<comment type="subcellular location">
    <subcellularLocation>
        <location evidence="1">Cell membrane</location>
        <topology evidence="1">Multi-pass membrane protein</topology>
    </subcellularLocation>
</comment>
<feature type="transmembrane region" description="Helical" evidence="6">
    <location>
        <begin position="90"/>
        <end position="112"/>
    </location>
</feature>
<evidence type="ECO:0000256" key="7">
    <source>
        <dbReference type="SAM" id="SignalP"/>
    </source>
</evidence>
<evidence type="ECO:0000256" key="6">
    <source>
        <dbReference type="SAM" id="Phobius"/>
    </source>
</evidence>
<dbReference type="GO" id="GO:0005886">
    <property type="term" value="C:plasma membrane"/>
    <property type="evidence" value="ECO:0007669"/>
    <property type="project" value="UniProtKB-SubCell"/>
</dbReference>
<organism evidence="9 10">
    <name type="scientific">Peredibacter starrii</name>
    <dbReference type="NCBI Taxonomy" id="28202"/>
    <lineage>
        <taxon>Bacteria</taxon>
        <taxon>Pseudomonadati</taxon>
        <taxon>Bdellovibrionota</taxon>
        <taxon>Bacteriovoracia</taxon>
        <taxon>Bacteriovoracales</taxon>
        <taxon>Bacteriovoracaceae</taxon>
        <taxon>Peredibacter</taxon>
    </lineage>
</organism>
<sequence>MRKHFVSLILLLASIQVYAQDVAPKRQVDFWLDVLGLKGVLFGIGLAVFAYAYVNSVKLFAWIDDQTYGTRDYILKKFEIMFIEVDPNKITIGLLIMSFGMGILVFCILAFIGKLLLGTIAGIAVLIAGWKSPRPIVDYFEARRKKKYQMQMVDALNLLANGLRAGLTMPQAIGMVVDELPAPVSQEFNLVLQQAKIGVPLDEALENLKKRVYTEDNEMFVTSVNILRETGGNLAEVFDTIVLVIRERVRLQLKIDTYVASGKIQAYIIGAMPFAMILMFGSGDPDYFPLLFGTVLGVIALIVICGMVALGMWIIMKIINIKV</sequence>
<dbReference type="KEGG" id="psti:SOO65_02425"/>
<dbReference type="AlphaFoldDB" id="A0AAX4HRD9"/>
<gene>
    <name evidence="9" type="ORF">SOO65_02425</name>
</gene>
<evidence type="ECO:0000313" key="9">
    <source>
        <dbReference type="EMBL" id="WPU65595.1"/>
    </source>
</evidence>
<feature type="signal peptide" evidence="7">
    <location>
        <begin position="1"/>
        <end position="19"/>
    </location>
</feature>
<dbReference type="Pfam" id="PF00482">
    <property type="entry name" value="T2SSF"/>
    <property type="match status" value="1"/>
</dbReference>
<evidence type="ECO:0000259" key="8">
    <source>
        <dbReference type="Pfam" id="PF00482"/>
    </source>
</evidence>
<protein>
    <submittedName>
        <fullName evidence="9">Type II secretion system F family protein</fullName>
    </submittedName>
</protein>
<keyword evidence="4 6" id="KW-1133">Transmembrane helix</keyword>
<evidence type="ECO:0000256" key="3">
    <source>
        <dbReference type="ARBA" id="ARBA00022692"/>
    </source>
</evidence>
<dbReference type="InterPro" id="IPR018076">
    <property type="entry name" value="T2SS_GspF_dom"/>
</dbReference>
<keyword evidence="3 6" id="KW-0812">Transmembrane</keyword>
<proteinExistence type="predicted"/>
<dbReference type="EMBL" id="CP139487">
    <property type="protein sequence ID" value="WPU65595.1"/>
    <property type="molecule type" value="Genomic_DNA"/>
</dbReference>
<dbReference type="PANTHER" id="PTHR35007">
    <property type="entry name" value="INTEGRAL MEMBRANE PROTEIN-RELATED"/>
    <property type="match status" value="1"/>
</dbReference>
<feature type="transmembrane region" description="Helical" evidence="6">
    <location>
        <begin position="264"/>
        <end position="281"/>
    </location>
</feature>
<keyword evidence="7" id="KW-0732">Signal</keyword>
<dbReference type="PANTHER" id="PTHR35007:SF1">
    <property type="entry name" value="PILUS ASSEMBLY PROTEIN"/>
    <property type="match status" value="1"/>
</dbReference>
<name>A0AAX4HRD9_9BACT</name>
<feature type="transmembrane region" description="Helical" evidence="6">
    <location>
        <begin position="287"/>
        <end position="315"/>
    </location>
</feature>
<reference evidence="9 10" key="1">
    <citation type="submission" date="2023-11" db="EMBL/GenBank/DDBJ databases">
        <title>Peredibacter starrii A3.12.</title>
        <authorList>
            <person name="Mitchell R.J."/>
        </authorList>
    </citation>
    <scope>NUCLEOTIDE SEQUENCE [LARGE SCALE GENOMIC DNA]</scope>
    <source>
        <strain evidence="9 10">A3.12</strain>
    </source>
</reference>
<feature type="transmembrane region" description="Helical" evidence="6">
    <location>
        <begin position="118"/>
        <end position="137"/>
    </location>
</feature>
<dbReference type="Proteomes" id="UP001324634">
    <property type="component" value="Chromosome"/>
</dbReference>
<evidence type="ECO:0000256" key="5">
    <source>
        <dbReference type="ARBA" id="ARBA00023136"/>
    </source>
</evidence>
<keyword evidence="5 6" id="KW-0472">Membrane</keyword>
<evidence type="ECO:0000256" key="2">
    <source>
        <dbReference type="ARBA" id="ARBA00022475"/>
    </source>
</evidence>
<keyword evidence="2" id="KW-1003">Cell membrane</keyword>
<dbReference type="InterPro" id="IPR042094">
    <property type="entry name" value="T2SS_GspF_sf"/>
</dbReference>
<accession>A0AAX4HRD9</accession>
<feature type="chain" id="PRO_5043904104" evidence="7">
    <location>
        <begin position="20"/>
        <end position="323"/>
    </location>
</feature>
<feature type="transmembrane region" description="Helical" evidence="6">
    <location>
        <begin position="35"/>
        <end position="54"/>
    </location>
</feature>
<keyword evidence="10" id="KW-1185">Reference proteome</keyword>
<dbReference type="RefSeq" id="WP_321396377.1">
    <property type="nucleotide sequence ID" value="NZ_CP139487.1"/>
</dbReference>
<evidence type="ECO:0000256" key="4">
    <source>
        <dbReference type="ARBA" id="ARBA00022989"/>
    </source>
</evidence>
<dbReference type="Gene3D" id="1.20.81.30">
    <property type="entry name" value="Type II secretion system (T2SS), domain F"/>
    <property type="match status" value="1"/>
</dbReference>
<feature type="domain" description="Type II secretion system protein GspF" evidence="8">
    <location>
        <begin position="156"/>
        <end position="280"/>
    </location>
</feature>
<evidence type="ECO:0000256" key="1">
    <source>
        <dbReference type="ARBA" id="ARBA00004651"/>
    </source>
</evidence>